<reference evidence="3" key="1">
    <citation type="journal article" date="2014" name="Int. J. Syst. Evol. Microbiol.">
        <title>Complete genome sequence of Corynebacterium casei LMG S-19264T (=DSM 44701T), isolated from a smear-ripened cheese.</title>
        <authorList>
            <consortium name="US DOE Joint Genome Institute (JGI-PGF)"/>
            <person name="Walter F."/>
            <person name="Albersmeier A."/>
            <person name="Kalinowski J."/>
            <person name="Ruckert C."/>
        </authorList>
    </citation>
    <scope>NUCLEOTIDE SEQUENCE</scope>
    <source>
        <strain evidence="3">CGMCC 4.5737</strain>
    </source>
</reference>
<evidence type="ECO:0000256" key="1">
    <source>
        <dbReference type="SAM" id="MobiDB-lite"/>
    </source>
</evidence>
<dbReference type="AlphaFoldDB" id="A0A8J3CGT2"/>
<name>A0A8J3CGT2_9PSEU</name>
<proteinExistence type="predicted"/>
<dbReference type="Proteomes" id="UP000637578">
    <property type="component" value="Unassembled WGS sequence"/>
</dbReference>
<keyword evidence="4" id="KW-1185">Reference proteome</keyword>
<dbReference type="EMBL" id="BMMK01000021">
    <property type="protein sequence ID" value="GGM66952.1"/>
    <property type="molecule type" value="Genomic_DNA"/>
</dbReference>
<evidence type="ECO:0000256" key="2">
    <source>
        <dbReference type="SAM" id="SignalP"/>
    </source>
</evidence>
<keyword evidence="2" id="KW-0732">Signal</keyword>
<evidence type="ECO:0000313" key="3">
    <source>
        <dbReference type="EMBL" id="GGM66952.1"/>
    </source>
</evidence>
<reference evidence="3" key="2">
    <citation type="submission" date="2020-09" db="EMBL/GenBank/DDBJ databases">
        <authorList>
            <person name="Sun Q."/>
            <person name="Zhou Y."/>
        </authorList>
    </citation>
    <scope>NUCLEOTIDE SEQUENCE</scope>
    <source>
        <strain evidence="3">CGMCC 4.5737</strain>
    </source>
</reference>
<protein>
    <submittedName>
        <fullName evidence="3">Uncharacterized protein</fullName>
    </submittedName>
</protein>
<feature type="compositionally biased region" description="Low complexity" evidence="1">
    <location>
        <begin position="30"/>
        <end position="40"/>
    </location>
</feature>
<sequence length="405" mass="41845">MKTWTKRVAQIALVSTGLLAAGAGLSSAAQAADALGNGQATKPAGQAAKKVDQAGKKVGQGADKVEKGVEKEVEKGVEQAAKKPVKKNPTAGDLTKSLGDTGSLTKALGRSGDGLDSRKKKFTSNDAPGMNKISDQDFDALYKQYQDAAMEDALVSSGANNAATPQMNPAAVPGTGTSTQIGNGSLPANSEMVQHAVPLGNKMLNKKELSKLDEVGRVRELTDVTKVAKQLPETKQVGQVSRSLPLAEQLPRADDLPGGKLDGLPGGDLTKHLDANSVNKVLQPEKVDATTTATSYALGVLAKEFGTQFAEHTGLSPESFHPVVVTNPGGVDALAANLPAEDLTDSTKLAGKAADTRSLTGADKHLEPISKLLKKNDTDAVAEVTEQTEDAAAEQTDTKGAQAGQ</sequence>
<feature type="signal peptide" evidence="2">
    <location>
        <begin position="1"/>
        <end position="31"/>
    </location>
</feature>
<evidence type="ECO:0000313" key="4">
    <source>
        <dbReference type="Proteomes" id="UP000637578"/>
    </source>
</evidence>
<organism evidence="3 4">
    <name type="scientific">Longimycelium tulufanense</name>
    <dbReference type="NCBI Taxonomy" id="907463"/>
    <lineage>
        <taxon>Bacteria</taxon>
        <taxon>Bacillati</taxon>
        <taxon>Actinomycetota</taxon>
        <taxon>Actinomycetes</taxon>
        <taxon>Pseudonocardiales</taxon>
        <taxon>Pseudonocardiaceae</taxon>
        <taxon>Longimycelium</taxon>
    </lineage>
</organism>
<dbReference type="RefSeq" id="WP_189060089.1">
    <property type="nucleotide sequence ID" value="NZ_BMMK01000021.1"/>
</dbReference>
<gene>
    <name evidence="3" type="ORF">GCM10012275_41770</name>
</gene>
<feature type="chain" id="PRO_5035173972" evidence="2">
    <location>
        <begin position="32"/>
        <end position="405"/>
    </location>
</feature>
<feature type="compositionally biased region" description="Basic and acidic residues" evidence="1">
    <location>
        <begin position="63"/>
        <end position="81"/>
    </location>
</feature>
<comment type="caution">
    <text evidence="3">The sequence shown here is derived from an EMBL/GenBank/DDBJ whole genome shotgun (WGS) entry which is preliminary data.</text>
</comment>
<feature type="region of interest" description="Disordered" evidence="1">
    <location>
        <begin position="375"/>
        <end position="405"/>
    </location>
</feature>
<accession>A0A8J3CGT2</accession>
<feature type="region of interest" description="Disordered" evidence="1">
    <location>
        <begin position="30"/>
        <end position="133"/>
    </location>
</feature>